<dbReference type="Proteomes" id="UP000530660">
    <property type="component" value="Unassembled WGS sequence"/>
</dbReference>
<reference evidence="5 6" key="1">
    <citation type="journal article" date="2020" name="J. Phycol.">
        <title>Comparative genome analysis reveals Cyanidiococcus gen. nov., a new extremophilic red algal genus sister to Cyanidioschyzon (Cyanidioschyzonaceae, Rhodophyta).</title>
        <authorList>
            <person name="Liu S.-L."/>
            <person name="Chiang Y.-R."/>
            <person name="Yoon H.S."/>
            <person name="Fu H.-Y."/>
        </authorList>
    </citation>
    <scope>NUCLEOTIDE SEQUENCE [LARGE SCALE GENOMIC DNA]</scope>
    <source>
        <strain evidence="5 6">THAL066</strain>
    </source>
</reference>
<dbReference type="OrthoDB" id="6600518at2759"/>
<comment type="caution">
    <text evidence="5">The sequence shown here is derived from an EMBL/GenBank/DDBJ whole genome shotgun (WGS) entry which is preliminary data.</text>
</comment>
<feature type="region of interest" description="Disordered" evidence="4">
    <location>
        <begin position="24"/>
        <end position="115"/>
    </location>
</feature>
<dbReference type="AlphaFoldDB" id="A0A7J7IIV5"/>
<evidence type="ECO:0000256" key="3">
    <source>
        <dbReference type="ARBA" id="ARBA00022746"/>
    </source>
</evidence>
<evidence type="ECO:0000256" key="2">
    <source>
        <dbReference type="ARBA" id="ARBA00012396"/>
    </source>
</evidence>
<dbReference type="Gene3D" id="1.10.600.10">
    <property type="entry name" value="Farnesyl Diphosphate Synthase"/>
    <property type="match status" value="1"/>
</dbReference>
<protein>
    <recommendedName>
        <fullName evidence="2">15-cis-phytoene synthase</fullName>
        <ecNumber evidence="2">2.5.1.32</ecNumber>
    </recommendedName>
</protein>
<feature type="compositionally biased region" description="Basic and acidic residues" evidence="4">
    <location>
        <begin position="90"/>
        <end position="107"/>
    </location>
</feature>
<dbReference type="EC" id="2.5.1.32" evidence="2"/>
<proteinExistence type="predicted"/>
<gene>
    <name evidence="5" type="ORF">F1559_002597</name>
</gene>
<sequence length="276" mass="30792">MWLLCTEPPTGQAQASCDVAHRSQLGDGVEKRRSAYRSVRQPKRERRLLSAELGARSPTDGDWTRFSEHPGGNNIGSGKNGDGIGGETGGGDRDRASRADRSDKDAVKSAPRSASGKVLHPYGILERAIRSFRSDDDSVVSSPGYAEPVWATEVTDRNLTSVGSELDAETKREDGDDNDANDEDGKQMDSMFIPLPNTMPKRVFPWDTTTGAIGLSHLERRLAFLRRRKRLLQQAYKECGRITAIFAKTFYLGTLFLPKWKRDAIWAVYVWCRRTD</sequence>
<evidence type="ECO:0000256" key="1">
    <source>
        <dbReference type="ARBA" id="ARBA00001805"/>
    </source>
</evidence>
<keyword evidence="6" id="KW-1185">Reference proteome</keyword>
<dbReference type="InterPro" id="IPR002060">
    <property type="entry name" value="Squ/phyt_synthse"/>
</dbReference>
<accession>A0A7J7IIV5</accession>
<name>A0A7J7IIV5_9RHOD</name>
<dbReference type="PANTHER" id="PTHR31480">
    <property type="entry name" value="BIFUNCTIONAL LYCOPENE CYCLASE/PHYTOENE SYNTHASE"/>
    <property type="match status" value="1"/>
</dbReference>
<evidence type="ECO:0000313" key="6">
    <source>
        <dbReference type="Proteomes" id="UP000530660"/>
    </source>
</evidence>
<feature type="compositionally biased region" description="Gly residues" evidence="4">
    <location>
        <begin position="73"/>
        <end position="89"/>
    </location>
</feature>
<dbReference type="InterPro" id="IPR008949">
    <property type="entry name" value="Isoprenoid_synthase_dom_sf"/>
</dbReference>
<organism evidence="5 6">
    <name type="scientific">Cyanidiococcus yangmingshanensis</name>
    <dbReference type="NCBI Taxonomy" id="2690220"/>
    <lineage>
        <taxon>Eukaryota</taxon>
        <taxon>Rhodophyta</taxon>
        <taxon>Bangiophyceae</taxon>
        <taxon>Cyanidiales</taxon>
        <taxon>Cyanidiaceae</taxon>
        <taxon>Cyanidiococcus</taxon>
    </lineage>
</organism>
<keyword evidence="3" id="KW-0125">Carotenoid biosynthesis</keyword>
<dbReference type="EMBL" id="VWRR01000008">
    <property type="protein sequence ID" value="KAF6003015.1"/>
    <property type="molecule type" value="Genomic_DNA"/>
</dbReference>
<evidence type="ECO:0000256" key="4">
    <source>
        <dbReference type="SAM" id="MobiDB-lite"/>
    </source>
</evidence>
<feature type="region of interest" description="Disordered" evidence="4">
    <location>
        <begin position="156"/>
        <end position="189"/>
    </location>
</feature>
<comment type="catalytic activity">
    <reaction evidence="1">
        <text>2 (2E,6E,10E)-geranylgeranyl diphosphate = 15-cis-phytoene + 2 diphosphate</text>
        <dbReference type="Rhea" id="RHEA:34475"/>
        <dbReference type="ChEBI" id="CHEBI:27787"/>
        <dbReference type="ChEBI" id="CHEBI:33019"/>
        <dbReference type="ChEBI" id="CHEBI:58756"/>
        <dbReference type="EC" id="2.5.1.32"/>
    </reaction>
</comment>
<dbReference type="GO" id="GO:0016117">
    <property type="term" value="P:carotenoid biosynthetic process"/>
    <property type="evidence" value="ECO:0007669"/>
    <property type="project" value="UniProtKB-KW"/>
</dbReference>
<dbReference type="Pfam" id="PF00494">
    <property type="entry name" value="SQS_PSY"/>
    <property type="match status" value="1"/>
</dbReference>
<evidence type="ECO:0000313" key="5">
    <source>
        <dbReference type="EMBL" id="KAF6003015.1"/>
    </source>
</evidence>
<dbReference type="SUPFAM" id="SSF48576">
    <property type="entry name" value="Terpenoid synthases"/>
    <property type="match status" value="1"/>
</dbReference>